<comment type="caution">
    <text evidence="2">The sequence shown here is derived from an EMBL/GenBank/DDBJ whole genome shotgun (WGS) entry which is preliminary data.</text>
</comment>
<sequence>MPVAVLAPARVEPLQISGRICEPLCHPHPVETERKSVCVIVCDCLCVCERKADRRTDRRRTDIVRDRGRERERRLMKMRPERMKIRRRKRKERIPDKGDDQETKCMDI</sequence>
<gene>
    <name evidence="2" type="ORF">PoB_001021000</name>
</gene>
<evidence type="ECO:0000313" key="2">
    <source>
        <dbReference type="EMBL" id="GFN83704.1"/>
    </source>
</evidence>
<organism evidence="2 3">
    <name type="scientific">Plakobranchus ocellatus</name>
    <dbReference type="NCBI Taxonomy" id="259542"/>
    <lineage>
        <taxon>Eukaryota</taxon>
        <taxon>Metazoa</taxon>
        <taxon>Spiralia</taxon>
        <taxon>Lophotrochozoa</taxon>
        <taxon>Mollusca</taxon>
        <taxon>Gastropoda</taxon>
        <taxon>Heterobranchia</taxon>
        <taxon>Euthyneura</taxon>
        <taxon>Panpulmonata</taxon>
        <taxon>Sacoglossa</taxon>
        <taxon>Placobranchoidea</taxon>
        <taxon>Plakobranchidae</taxon>
        <taxon>Plakobranchus</taxon>
    </lineage>
</organism>
<evidence type="ECO:0000256" key="1">
    <source>
        <dbReference type="SAM" id="MobiDB-lite"/>
    </source>
</evidence>
<dbReference type="Proteomes" id="UP000735302">
    <property type="component" value="Unassembled WGS sequence"/>
</dbReference>
<name>A0AAV3YKR2_9GAST</name>
<reference evidence="2 3" key="1">
    <citation type="journal article" date="2021" name="Elife">
        <title>Chloroplast acquisition without the gene transfer in kleptoplastic sea slugs, Plakobranchus ocellatus.</title>
        <authorList>
            <person name="Maeda T."/>
            <person name="Takahashi S."/>
            <person name="Yoshida T."/>
            <person name="Shimamura S."/>
            <person name="Takaki Y."/>
            <person name="Nagai Y."/>
            <person name="Toyoda A."/>
            <person name="Suzuki Y."/>
            <person name="Arimoto A."/>
            <person name="Ishii H."/>
            <person name="Satoh N."/>
            <person name="Nishiyama T."/>
            <person name="Hasebe M."/>
            <person name="Maruyama T."/>
            <person name="Minagawa J."/>
            <person name="Obokata J."/>
            <person name="Shigenobu S."/>
        </authorList>
    </citation>
    <scope>NUCLEOTIDE SEQUENCE [LARGE SCALE GENOMIC DNA]</scope>
</reference>
<proteinExistence type="predicted"/>
<keyword evidence="3" id="KW-1185">Reference proteome</keyword>
<feature type="region of interest" description="Disordered" evidence="1">
    <location>
        <begin position="82"/>
        <end position="108"/>
    </location>
</feature>
<protein>
    <submittedName>
        <fullName evidence="2">Uncharacterized protein</fullName>
    </submittedName>
</protein>
<dbReference type="AlphaFoldDB" id="A0AAV3YKR2"/>
<evidence type="ECO:0000313" key="3">
    <source>
        <dbReference type="Proteomes" id="UP000735302"/>
    </source>
</evidence>
<dbReference type="EMBL" id="BLXT01001211">
    <property type="protein sequence ID" value="GFN83704.1"/>
    <property type="molecule type" value="Genomic_DNA"/>
</dbReference>
<feature type="compositionally biased region" description="Basic and acidic residues" evidence="1">
    <location>
        <begin position="93"/>
        <end position="108"/>
    </location>
</feature>
<accession>A0AAV3YKR2</accession>